<evidence type="ECO:0000313" key="3">
    <source>
        <dbReference type="Proteomes" id="UP000724874"/>
    </source>
</evidence>
<proteinExistence type="predicted"/>
<comment type="caution">
    <text evidence="2">The sequence shown here is derived from an EMBL/GenBank/DDBJ whole genome shotgun (WGS) entry which is preliminary data.</text>
</comment>
<organism evidence="2 3">
    <name type="scientific">Gymnopilus junonius</name>
    <name type="common">Spectacular rustgill mushroom</name>
    <name type="synonym">Gymnopilus spectabilis subsp. junonius</name>
    <dbReference type="NCBI Taxonomy" id="109634"/>
    <lineage>
        <taxon>Eukaryota</taxon>
        <taxon>Fungi</taxon>
        <taxon>Dikarya</taxon>
        <taxon>Basidiomycota</taxon>
        <taxon>Agaricomycotina</taxon>
        <taxon>Agaricomycetes</taxon>
        <taxon>Agaricomycetidae</taxon>
        <taxon>Agaricales</taxon>
        <taxon>Agaricineae</taxon>
        <taxon>Hymenogastraceae</taxon>
        <taxon>Gymnopilus</taxon>
    </lineage>
</organism>
<feature type="compositionally biased region" description="Low complexity" evidence="1">
    <location>
        <begin position="142"/>
        <end position="159"/>
    </location>
</feature>
<dbReference type="Proteomes" id="UP000724874">
    <property type="component" value="Unassembled WGS sequence"/>
</dbReference>
<feature type="compositionally biased region" description="Pro residues" evidence="1">
    <location>
        <begin position="236"/>
        <end position="249"/>
    </location>
</feature>
<gene>
    <name evidence="2" type="ORF">CPB84DRAFT_188943</name>
</gene>
<feature type="compositionally biased region" description="Low complexity" evidence="1">
    <location>
        <begin position="250"/>
        <end position="285"/>
    </location>
</feature>
<dbReference type="EMBL" id="JADNYJ010000115">
    <property type="protein sequence ID" value="KAF8883503.1"/>
    <property type="molecule type" value="Genomic_DNA"/>
</dbReference>
<name>A0A9P5NDC2_GYMJU</name>
<feature type="compositionally biased region" description="Low complexity" evidence="1">
    <location>
        <begin position="166"/>
        <end position="186"/>
    </location>
</feature>
<feature type="compositionally biased region" description="Low complexity" evidence="1">
    <location>
        <begin position="112"/>
        <end position="134"/>
    </location>
</feature>
<accession>A0A9P5NDC2</accession>
<sequence length="285" mass="30499">MPYYSPTTATILRRKSPPTCTLSLAHVSAAPKFHSQPATKSSVKVKNAELNLSTMQVELQVDFSSVITVPVQVHVDSAHGSSSAHAPSLRRSMSKKRIHLKRSEINVIPFPSASSSSSQDHFSSHNFSSSSTLSTPHVLLRSSSPDVHLHSSSSAGGAARRMRKGTVNTSVSISTSVRSTVRTSPTKNNSTRLSTTSQARTVSQLPPRPSSPTPTHLTQTQLQDAIRQLKKEDPAFQPPPYSSPPPPYSPSLEPSNPKSANPLSTPSSSSPPSLLASQSSRPRQS</sequence>
<dbReference type="AlphaFoldDB" id="A0A9P5NDC2"/>
<evidence type="ECO:0000256" key="1">
    <source>
        <dbReference type="SAM" id="MobiDB-lite"/>
    </source>
</evidence>
<keyword evidence="3" id="KW-1185">Reference proteome</keyword>
<feature type="compositionally biased region" description="Polar residues" evidence="1">
    <location>
        <begin position="187"/>
        <end position="204"/>
    </location>
</feature>
<reference evidence="2" key="1">
    <citation type="submission" date="2020-11" db="EMBL/GenBank/DDBJ databases">
        <authorList>
            <consortium name="DOE Joint Genome Institute"/>
            <person name="Ahrendt S."/>
            <person name="Riley R."/>
            <person name="Andreopoulos W."/>
            <person name="LaButti K."/>
            <person name="Pangilinan J."/>
            <person name="Ruiz-duenas F.J."/>
            <person name="Barrasa J.M."/>
            <person name="Sanchez-Garcia M."/>
            <person name="Camarero S."/>
            <person name="Miyauchi S."/>
            <person name="Serrano A."/>
            <person name="Linde D."/>
            <person name="Babiker R."/>
            <person name="Drula E."/>
            <person name="Ayuso-Fernandez I."/>
            <person name="Pacheco R."/>
            <person name="Padilla G."/>
            <person name="Ferreira P."/>
            <person name="Barriuso J."/>
            <person name="Kellner H."/>
            <person name="Castanera R."/>
            <person name="Alfaro M."/>
            <person name="Ramirez L."/>
            <person name="Pisabarro A.G."/>
            <person name="Kuo A."/>
            <person name="Tritt A."/>
            <person name="Lipzen A."/>
            <person name="He G."/>
            <person name="Yan M."/>
            <person name="Ng V."/>
            <person name="Cullen D."/>
            <person name="Martin F."/>
            <person name="Rosso M.-N."/>
            <person name="Henrissat B."/>
            <person name="Hibbett D."/>
            <person name="Martinez A.T."/>
            <person name="Grigoriev I.V."/>
        </authorList>
    </citation>
    <scope>NUCLEOTIDE SEQUENCE</scope>
    <source>
        <strain evidence="2">AH 44721</strain>
    </source>
</reference>
<protein>
    <submittedName>
        <fullName evidence="2">Uncharacterized protein</fullName>
    </submittedName>
</protein>
<feature type="region of interest" description="Disordered" evidence="1">
    <location>
        <begin position="109"/>
        <end position="285"/>
    </location>
</feature>
<feature type="compositionally biased region" description="Low complexity" evidence="1">
    <location>
        <begin position="213"/>
        <end position="223"/>
    </location>
</feature>
<evidence type="ECO:0000313" key="2">
    <source>
        <dbReference type="EMBL" id="KAF8883503.1"/>
    </source>
</evidence>